<evidence type="ECO:0000256" key="1">
    <source>
        <dbReference type="SAM" id="MobiDB-lite"/>
    </source>
</evidence>
<dbReference type="EMBL" id="LK933114">
    <property type="protein sequence ID" value="CDT32963.1"/>
    <property type="molecule type" value="Genomic_DNA"/>
</dbReference>
<dbReference type="AlphaFoldDB" id="A0A069AQ80"/>
<accession>A0A069AQ80</accession>
<reference evidence="2" key="1">
    <citation type="submission" date="2014-07" db="EMBL/GenBank/DDBJ databases">
        <authorList>
            <person name="Monot Marc"/>
        </authorList>
    </citation>
    <scope>NUCLEOTIDE SEQUENCE</scope>
    <source>
        <strain evidence="2">7032989</strain>
    </source>
</reference>
<name>A0A069AQ80_CLODI</name>
<feature type="compositionally biased region" description="Polar residues" evidence="1">
    <location>
        <begin position="8"/>
        <end position="22"/>
    </location>
</feature>
<proteinExistence type="predicted"/>
<gene>
    <name evidence="2" type="ORF">BN1095_4380002</name>
</gene>
<sequence length="46" mass="5393">MKNIKPISASSTNRAIKSTANELQRNRQLQRSSRDRERLIPVIRMK</sequence>
<feature type="region of interest" description="Disordered" evidence="1">
    <location>
        <begin position="1"/>
        <end position="46"/>
    </location>
</feature>
<evidence type="ECO:0000313" key="2">
    <source>
        <dbReference type="EMBL" id="CDT32963.1"/>
    </source>
</evidence>
<organism evidence="2">
    <name type="scientific">Clostridioides difficile</name>
    <name type="common">Peptoclostridium difficile</name>
    <dbReference type="NCBI Taxonomy" id="1496"/>
    <lineage>
        <taxon>Bacteria</taxon>
        <taxon>Bacillati</taxon>
        <taxon>Bacillota</taxon>
        <taxon>Clostridia</taxon>
        <taxon>Peptostreptococcales</taxon>
        <taxon>Peptostreptococcaceae</taxon>
        <taxon>Clostridioides</taxon>
    </lineage>
</organism>
<protein>
    <submittedName>
        <fullName evidence="2">Uncharacterized protein</fullName>
    </submittedName>
</protein>